<keyword evidence="4 7" id="KW-0812">Transmembrane</keyword>
<comment type="subcellular location">
    <subcellularLocation>
        <location evidence="1">Cell membrane</location>
        <topology evidence="1">Multi-pass membrane protein</topology>
    </subcellularLocation>
</comment>
<dbReference type="RefSeq" id="WP_036098348.1">
    <property type="nucleotide sequence ID" value="NZ_AODF01000039.1"/>
</dbReference>
<dbReference type="Pfam" id="PF02706">
    <property type="entry name" value="Wzz"/>
    <property type="match status" value="1"/>
</dbReference>
<comment type="similarity">
    <text evidence="2">Belongs to the CpsC/CapA family.</text>
</comment>
<evidence type="ECO:0000256" key="5">
    <source>
        <dbReference type="ARBA" id="ARBA00022989"/>
    </source>
</evidence>
<sequence>MEEVISLSKLISGVKKNKWVILFSTTAAVCIMVIYLFWFATPIYKGGAQILVNQSERETSLEAQSVQANLQLVNTYKTIILSPRILGEVKAKLGNRYTLQGLSDSVEVDTNADSQVITITAQDADPKQAVLIANQTAEVFKKQIPNIMKINNVTILSYAKTMPNQAPIKPKKMILLIASFFLGLIIGFIIMIIRLIFDRSIKDAEDIQNCLDIPLLGVVSEMNMKGEVKNGKKN</sequence>
<dbReference type="InterPro" id="IPR003856">
    <property type="entry name" value="LPS_length_determ_N"/>
</dbReference>
<feature type="transmembrane region" description="Helical" evidence="7">
    <location>
        <begin position="174"/>
        <end position="197"/>
    </location>
</feature>
<gene>
    <name evidence="10" type="ORF">MFLO_14262</name>
</gene>
<evidence type="ECO:0000313" key="11">
    <source>
        <dbReference type="Proteomes" id="UP000019249"/>
    </source>
</evidence>
<dbReference type="Proteomes" id="UP000019249">
    <property type="component" value="Unassembled WGS sequence"/>
</dbReference>
<dbReference type="Pfam" id="PF13807">
    <property type="entry name" value="GNVR"/>
    <property type="match status" value="1"/>
</dbReference>
<comment type="caution">
    <text evidence="10">The sequence shown here is derived from an EMBL/GenBank/DDBJ whole genome shotgun (WGS) entry which is preliminary data.</text>
</comment>
<evidence type="ECO:0000256" key="1">
    <source>
        <dbReference type="ARBA" id="ARBA00004651"/>
    </source>
</evidence>
<keyword evidence="3" id="KW-1003">Cell membrane</keyword>
<evidence type="ECO:0000256" key="3">
    <source>
        <dbReference type="ARBA" id="ARBA00022475"/>
    </source>
</evidence>
<feature type="domain" description="Tyrosine-protein kinase G-rich" evidence="9">
    <location>
        <begin position="142"/>
        <end position="194"/>
    </location>
</feature>
<feature type="domain" description="Polysaccharide chain length determinant N-terminal" evidence="8">
    <location>
        <begin position="5"/>
        <end position="93"/>
    </location>
</feature>
<dbReference type="PANTHER" id="PTHR32309">
    <property type="entry name" value="TYROSINE-PROTEIN KINASE"/>
    <property type="match status" value="1"/>
</dbReference>
<evidence type="ECO:0000256" key="2">
    <source>
        <dbReference type="ARBA" id="ARBA00006683"/>
    </source>
</evidence>
<keyword evidence="11" id="KW-1185">Reference proteome</keyword>
<evidence type="ECO:0000313" key="10">
    <source>
        <dbReference type="EMBL" id="EUJ26125.1"/>
    </source>
</evidence>
<keyword evidence="5 7" id="KW-1133">Transmembrane helix</keyword>
<proteinExistence type="inferred from homology"/>
<evidence type="ECO:0000259" key="8">
    <source>
        <dbReference type="Pfam" id="PF02706"/>
    </source>
</evidence>
<dbReference type="EMBL" id="AODF01000039">
    <property type="protein sequence ID" value="EUJ26125.1"/>
    <property type="molecule type" value="Genomic_DNA"/>
</dbReference>
<organism evidence="10 11">
    <name type="scientific">Listeria floridensis FSL S10-1187</name>
    <dbReference type="NCBI Taxonomy" id="1265817"/>
    <lineage>
        <taxon>Bacteria</taxon>
        <taxon>Bacillati</taxon>
        <taxon>Bacillota</taxon>
        <taxon>Bacilli</taxon>
        <taxon>Bacillales</taxon>
        <taxon>Listeriaceae</taxon>
        <taxon>Listeria</taxon>
    </lineage>
</organism>
<keyword evidence="6 7" id="KW-0472">Membrane</keyword>
<dbReference type="PANTHER" id="PTHR32309:SF13">
    <property type="entry name" value="FERRIC ENTEROBACTIN TRANSPORT PROTEIN FEPE"/>
    <property type="match status" value="1"/>
</dbReference>
<dbReference type="InterPro" id="IPR050445">
    <property type="entry name" value="Bact_polysacc_biosynth/exp"/>
</dbReference>
<feature type="transmembrane region" description="Helical" evidence="7">
    <location>
        <begin position="20"/>
        <end position="40"/>
    </location>
</feature>
<evidence type="ECO:0000256" key="6">
    <source>
        <dbReference type="ARBA" id="ARBA00023136"/>
    </source>
</evidence>
<evidence type="ECO:0000259" key="9">
    <source>
        <dbReference type="Pfam" id="PF13807"/>
    </source>
</evidence>
<protein>
    <submittedName>
        <fullName evidence="10">Capsular polysaccharide biosynthesis chain length regulator</fullName>
    </submittedName>
</protein>
<evidence type="ECO:0000256" key="4">
    <source>
        <dbReference type="ARBA" id="ARBA00022692"/>
    </source>
</evidence>
<reference evidence="10 11" key="1">
    <citation type="journal article" date="2014" name="Int. J. Syst. Evol. Microbiol.">
        <title>Listeria floridensis sp. nov., Listeria aquatica sp. nov., Listeria cornellensis sp. nov., Listeria riparia sp. nov. and Listeria grandensis sp. nov., from agricultural and natural environments.</title>
        <authorList>
            <person name="den Bakker H.C."/>
            <person name="Warchocki S."/>
            <person name="Wright E.M."/>
            <person name="Allred A.F."/>
            <person name="Ahlstrom C."/>
            <person name="Manuel C.S."/>
            <person name="Stasiewicz M.J."/>
            <person name="Burrell A."/>
            <person name="Roof S."/>
            <person name="Strawn L."/>
            <person name="Fortes E.D."/>
            <person name="Nightingale K.K."/>
            <person name="Kephart D."/>
            <person name="Wiedmann M."/>
        </authorList>
    </citation>
    <scope>NUCLEOTIDE SEQUENCE [LARGE SCALE GENOMIC DNA]</scope>
    <source>
        <strain evidence="10 11">FSL S10-1187</strain>
    </source>
</reference>
<dbReference type="InterPro" id="IPR032807">
    <property type="entry name" value="GNVR"/>
</dbReference>
<name>A0ABP3AUI3_9LIST</name>
<accession>A0ABP3AUI3</accession>
<evidence type="ECO:0000256" key="7">
    <source>
        <dbReference type="SAM" id="Phobius"/>
    </source>
</evidence>